<dbReference type="GO" id="GO:0005774">
    <property type="term" value="C:vacuolar membrane"/>
    <property type="evidence" value="ECO:0007669"/>
    <property type="project" value="UniProtKB-SubCell"/>
</dbReference>
<dbReference type="InterPro" id="IPR035780">
    <property type="entry name" value="SPRY_Ssh4-like"/>
</dbReference>
<dbReference type="InterPro" id="IPR013320">
    <property type="entry name" value="ConA-like_dom_sf"/>
</dbReference>
<keyword evidence="18" id="KW-0378">Hydrolase</keyword>
<evidence type="ECO:0000256" key="25">
    <source>
        <dbReference type="ARBA" id="ARBA00025244"/>
    </source>
</evidence>
<dbReference type="OrthoDB" id="527344at2759"/>
<dbReference type="SUPFAM" id="SSF49899">
    <property type="entry name" value="Concanavalin A-like lectins/glucanases"/>
    <property type="match status" value="1"/>
</dbReference>
<keyword evidence="23 27" id="KW-0472">Membrane</keyword>
<feature type="region of interest" description="Disordered" evidence="26">
    <location>
        <begin position="66"/>
        <end position="123"/>
    </location>
</feature>
<evidence type="ECO:0000256" key="24">
    <source>
        <dbReference type="ARBA" id="ARBA00023180"/>
    </source>
</evidence>
<evidence type="ECO:0000256" key="20">
    <source>
        <dbReference type="ARBA" id="ARBA00022927"/>
    </source>
</evidence>
<keyword evidence="21" id="KW-0735">Signal-anchor</keyword>
<feature type="compositionally biased region" description="Basic and acidic residues" evidence="26">
    <location>
        <begin position="578"/>
        <end position="595"/>
    </location>
</feature>
<keyword evidence="16" id="KW-0967">Endosome</keyword>
<dbReference type="GO" id="GO:0005739">
    <property type="term" value="C:mitochondrion"/>
    <property type="evidence" value="ECO:0007669"/>
    <property type="project" value="TreeGrafter"/>
</dbReference>
<evidence type="ECO:0000256" key="4">
    <source>
        <dbReference type="ARBA" id="ARBA00004639"/>
    </source>
</evidence>
<keyword evidence="10" id="KW-0813">Transport</keyword>
<feature type="region of interest" description="Disordered" evidence="26">
    <location>
        <begin position="945"/>
        <end position="977"/>
    </location>
</feature>
<dbReference type="Pfam" id="PF13691">
    <property type="entry name" value="Lactamase_B_4"/>
    <property type="match status" value="1"/>
</dbReference>
<dbReference type="CDD" id="cd07718">
    <property type="entry name" value="RNaseZ_ELAC1_ELAC2-C-term-like_MBL-fold"/>
    <property type="match status" value="1"/>
</dbReference>
<organism evidence="29 30">
    <name type="scientific">Coniosporium apollinis (strain CBS 100218)</name>
    <name type="common">Rock-inhabiting black yeast</name>
    <dbReference type="NCBI Taxonomy" id="1168221"/>
    <lineage>
        <taxon>Eukaryota</taxon>
        <taxon>Fungi</taxon>
        <taxon>Dikarya</taxon>
        <taxon>Ascomycota</taxon>
        <taxon>Pezizomycotina</taxon>
        <taxon>Dothideomycetes</taxon>
        <taxon>Dothideomycetes incertae sedis</taxon>
        <taxon>Coniosporium</taxon>
    </lineage>
</organism>
<comment type="similarity">
    <text evidence="5">Belongs to the SSH4 family.</text>
</comment>
<name>R7YJW2_CONA1</name>
<dbReference type="SMART" id="SM00449">
    <property type="entry name" value="SPRY"/>
    <property type="match status" value="1"/>
</dbReference>
<dbReference type="RefSeq" id="XP_007777502.1">
    <property type="nucleotide sequence ID" value="XM_007779312.1"/>
</dbReference>
<dbReference type="InterPro" id="IPR003877">
    <property type="entry name" value="SPRY_dom"/>
</dbReference>
<evidence type="ECO:0000256" key="19">
    <source>
        <dbReference type="ARBA" id="ARBA00022833"/>
    </source>
</evidence>
<feature type="region of interest" description="Disordered" evidence="26">
    <location>
        <begin position="1"/>
        <end position="25"/>
    </location>
</feature>
<keyword evidence="14" id="KW-0540">Nuclease</keyword>
<sequence length="1723" mass="188254">MQTDDAHLNTDGATESGPTSRNHPQLIPNILNLFSPALCIARRLHRDSTTSAASTARRSQYLDLYVSSDPTGRGEATQQQHQSSAVRPGSAQYSRQPPLPRLSGGGGRRQMRPSHGSLAPTTLTRSYLQPQQTALAEAENIEWGPATMHIPNARPVRISANVGSTGKGILIGMLSAFGSAALIAIILAVVYFFRYTQQGRIFLDRIGRPGEYDDEQQFAKEEAEALEEMDDIQRMEYLRAKAYVQANPPESVQTDISLSQFLAIQEKGVSAWEFEPELEIANCFVEGRTEIEFFDSECSVQSNLPVPKQNEVYYWEAKIYDKPESTLISIGMTTKPYPLFRLPGYHKYSVAYTSTGSRRYNQPFTPTSYGPEYVQGDVIGVGYRPRTGTIFFTRNGKKLEDVAHGLKAQNFFPTIGANGPCQVHVNFGQMGFVFIEANVKKWGLAPMTGSLAPPPPYGSEQGSILLEGGRDGVREGMGGYMAAGLHGHTRSNSQQVRLGRQQPRSPGPQRSPTDISLAQLSLIDSQDSDAGEGTSFDATHEIAEHPGHPGLDFQPSDVPPPEYESPEGTPAQERRRRLGDEADERRPLIGHRADEPPIPSYDAAVADSHLGSFTRSPSSRVPLRTSYRLGDTRQFRLISASSQHFNKALSRSGEIQQLYQGHTRNRGEAAPSSEKESSASNAALRTRISSAPSPALEQKKPSHRIRTYKKKDRTAPYLIKPPSSAHTQHSAYKTHLLIKPCGSTPTKKPVVESKWVSKTGGARMKSHVQILTTPTADTPGTILLLHFDQKRYLIGNMCEGTQRACVQSGARLQKCQEIFMTGKTEWAYTGGLIGMILTLADSLKSAVMSQAENRAKKNARKSFNAPPTTGEQESTRLTLFGAPNLNHTLATARRFVFRKGMPVEVKEQRGADNVSHDGSAMLPTWSDENILVWAMPVVPVDNSRVHSPNGTLSPRKRSFAESEGFEPPTPPIRPEKYSQEEHDQIVQGVVSHMFDSNWRLDALVEMPLSHVRLPATIFVRDPDTKQIRKYSGPLPSKTNEVPDIPVLVRTPWPGASVKTLPPTKPAEEAVSYIIRNHTQRGRFDPEKAKALKIPKGGWWAKLAGGQDVQNTDGETITPGMVLGEPEPGNGFAVVDLPSADYVEPLLARKEWASKEVMEGIGAIVWILAPGVASHPSMRKFLVERSHIKHIVSSKDHCPNYLAMDSAASSSIRLGQIDPRRHEIPFFDNVSVPQAGSSTQGSRVEALPANAIAAQRGQIVQLQPSFELQQHQVVSFVDTLGVLQQTSPQLLELARQARQDVVNDKQSLEDWARTIPNSDAEIIALGTGSALPSKYRNVSATLLRVPGVGSYLFDCGENTLGQLKRVYAPSELQEVLKDLRMIWISHMHADHHLGTVSVIKAWYEAVHASKPTTVPIHIAFHNSTISSPDSPSKPQHLAVVSDVDMLDWLAEYSNVEDYGYSRIASLAISSAVFTADETVPSMLDWSHTSAPATGVSRSKYPALLGLEDIQAVAVHHCNGAKAVSLTFPSGFKASYSGDCRPSRSFARIGKGTTVLIHEATFDDELAGDAVAKQHSTTSEALGVGAAMGAKAVVLTHFSQRYQKIPVMEFDGGSEIEKSLEDDTVATEEEGGDAKMTGMSSADGPALPQDSSQGGAAAVVRVKSRDMKVCVAFDYMRVRVGEIAQLEKFTPALLELFAEPEKKKDAEAGQVDKNNAAAAPLTVTA</sequence>
<feature type="transmembrane region" description="Helical" evidence="27">
    <location>
        <begin position="169"/>
        <end position="193"/>
    </location>
</feature>
<keyword evidence="24" id="KW-0325">Glycoprotein</keyword>
<dbReference type="Gene3D" id="2.60.120.920">
    <property type="match status" value="1"/>
</dbReference>
<dbReference type="GO" id="GO:0015031">
    <property type="term" value="P:protein transport"/>
    <property type="evidence" value="ECO:0007669"/>
    <property type="project" value="UniProtKB-KW"/>
</dbReference>
<evidence type="ECO:0000256" key="21">
    <source>
        <dbReference type="ARBA" id="ARBA00022968"/>
    </source>
</evidence>
<keyword evidence="12 27" id="KW-0812">Transmembrane</keyword>
<comment type="subcellular location">
    <subcellularLocation>
        <location evidence="4">Endosome membrane</location>
        <topology evidence="4">Single-pass type II membrane protein</topology>
    </subcellularLocation>
    <subcellularLocation>
        <location evidence="3">Vacuole membrane</location>
        <topology evidence="3">Single-pass type II membrane protein</topology>
    </subcellularLocation>
</comment>
<feature type="region of interest" description="Disordered" evidence="26">
    <location>
        <begin position="1701"/>
        <end position="1723"/>
    </location>
</feature>
<keyword evidence="19" id="KW-0862">Zinc</keyword>
<keyword evidence="13" id="KW-0819">tRNA processing</keyword>
<dbReference type="EC" id="3.1.26.11" evidence="7"/>
<evidence type="ECO:0000256" key="12">
    <source>
        <dbReference type="ARBA" id="ARBA00022692"/>
    </source>
</evidence>
<keyword evidence="22 27" id="KW-1133">Transmembrane helix</keyword>
<evidence type="ECO:0000256" key="15">
    <source>
        <dbReference type="ARBA" id="ARBA00022723"/>
    </source>
</evidence>
<evidence type="ECO:0000256" key="16">
    <source>
        <dbReference type="ARBA" id="ARBA00022753"/>
    </source>
</evidence>
<feature type="compositionally biased region" description="Low complexity" evidence="26">
    <location>
        <begin position="499"/>
        <end position="512"/>
    </location>
</feature>
<dbReference type="HOGENOM" id="CLU_240204_0_0_1"/>
<feature type="compositionally biased region" description="Polar residues" evidence="26">
    <location>
        <begin position="76"/>
        <end position="85"/>
    </location>
</feature>
<dbReference type="GO" id="GO:0010008">
    <property type="term" value="C:endosome membrane"/>
    <property type="evidence" value="ECO:0007669"/>
    <property type="project" value="UniProtKB-SubCell"/>
</dbReference>
<evidence type="ECO:0000256" key="8">
    <source>
        <dbReference type="ARBA" id="ARBA00016528"/>
    </source>
</evidence>
<dbReference type="InterPro" id="IPR043136">
    <property type="entry name" value="B30.2/SPRY_sf"/>
</dbReference>
<dbReference type="InterPro" id="IPR027794">
    <property type="entry name" value="tRNase_Z_dom"/>
</dbReference>
<dbReference type="PROSITE" id="PS50188">
    <property type="entry name" value="B302_SPRY"/>
    <property type="match status" value="1"/>
</dbReference>
<dbReference type="GO" id="GO:0042781">
    <property type="term" value="F:3'-tRNA processing endoribonuclease activity"/>
    <property type="evidence" value="ECO:0007669"/>
    <property type="project" value="UniProtKB-EC"/>
</dbReference>
<feature type="domain" description="B30.2/SPRY" evidence="28">
    <location>
        <begin position="236"/>
        <end position="432"/>
    </location>
</feature>
<feature type="compositionally biased region" description="Basic residues" evidence="26">
    <location>
        <begin position="701"/>
        <end position="712"/>
    </location>
</feature>
<evidence type="ECO:0000256" key="6">
    <source>
        <dbReference type="ARBA" id="ARBA00007823"/>
    </source>
</evidence>
<gene>
    <name evidence="29" type="ORF">W97_01405</name>
</gene>
<evidence type="ECO:0000256" key="23">
    <source>
        <dbReference type="ARBA" id="ARBA00023136"/>
    </source>
</evidence>
<proteinExistence type="inferred from homology"/>
<dbReference type="PANTHER" id="PTHR12553">
    <property type="entry name" value="ZINC PHOSPHODIESTERASE ELAC PROTEIN 2"/>
    <property type="match status" value="1"/>
</dbReference>
<evidence type="ECO:0000256" key="27">
    <source>
        <dbReference type="SAM" id="Phobius"/>
    </source>
</evidence>
<evidence type="ECO:0000256" key="2">
    <source>
        <dbReference type="ARBA" id="ARBA00001947"/>
    </source>
</evidence>
<feature type="region of interest" description="Disordered" evidence="26">
    <location>
        <begin position="475"/>
        <end position="513"/>
    </location>
</feature>
<accession>R7YJW2</accession>
<evidence type="ECO:0000256" key="13">
    <source>
        <dbReference type="ARBA" id="ARBA00022694"/>
    </source>
</evidence>
<comment type="catalytic activity">
    <reaction evidence="1">
        <text>Endonucleolytic cleavage of RNA, removing extra 3' nucleotides from tRNA precursor, generating 3' termini of tRNAs. A 3'-hydroxy group is left at the tRNA terminus and a 5'-phosphoryl group is left at the trailer molecule.</text>
        <dbReference type="EC" id="3.1.26.11"/>
    </reaction>
</comment>
<evidence type="ECO:0000256" key="3">
    <source>
        <dbReference type="ARBA" id="ARBA00004576"/>
    </source>
</evidence>
<dbReference type="FunFam" id="2.60.120.920:FF:000065">
    <property type="entry name" value="Ear1p"/>
    <property type="match status" value="1"/>
</dbReference>
<evidence type="ECO:0000256" key="17">
    <source>
        <dbReference type="ARBA" id="ARBA00022759"/>
    </source>
</evidence>
<evidence type="ECO:0000256" key="5">
    <source>
        <dbReference type="ARBA" id="ARBA00006990"/>
    </source>
</evidence>
<dbReference type="STRING" id="1168221.R7YJW2"/>
<comment type="function">
    <text evidence="25">Components of the endosome-vacuole trafficking pathway that regulates nutrient transport. May be involved in processes which determine whether plasma membrane proteins are degraded or routed to the plasma membrane.</text>
</comment>
<comment type="cofactor">
    <cofactor evidence="2">
        <name>Zn(2+)</name>
        <dbReference type="ChEBI" id="CHEBI:29105"/>
    </cofactor>
</comment>
<feature type="region of interest" description="Disordered" evidence="26">
    <location>
        <begin position="1615"/>
        <end position="1650"/>
    </location>
</feature>
<keyword evidence="11" id="KW-0926">Vacuole</keyword>
<dbReference type="eggNOG" id="KOG2121">
    <property type="taxonomic scope" value="Eukaryota"/>
</dbReference>
<dbReference type="eggNOG" id="KOG1477">
    <property type="taxonomic scope" value="Eukaryota"/>
</dbReference>
<feature type="region of interest" description="Disordered" evidence="26">
    <location>
        <begin position="660"/>
        <end position="725"/>
    </location>
</feature>
<keyword evidence="20" id="KW-0653">Protein transport</keyword>
<evidence type="ECO:0000256" key="9">
    <source>
        <dbReference type="ARBA" id="ARBA00017626"/>
    </source>
</evidence>
<dbReference type="EMBL" id="JH767558">
    <property type="protein sequence ID" value="EON62185.1"/>
    <property type="molecule type" value="Genomic_DNA"/>
</dbReference>
<comment type="similarity">
    <text evidence="6">Belongs to the RNase Z family.</text>
</comment>
<dbReference type="Proteomes" id="UP000016924">
    <property type="component" value="Unassembled WGS sequence"/>
</dbReference>
<feature type="compositionally biased region" description="Low complexity" evidence="26">
    <location>
        <begin position="668"/>
        <end position="683"/>
    </location>
</feature>
<reference evidence="30" key="1">
    <citation type="submission" date="2012-06" db="EMBL/GenBank/DDBJ databases">
        <title>The genome sequence of Coniosporium apollinis CBS 100218.</title>
        <authorList>
            <consortium name="The Broad Institute Genome Sequencing Platform"/>
            <person name="Cuomo C."/>
            <person name="Gorbushina A."/>
            <person name="Noack S."/>
            <person name="Walker B."/>
            <person name="Young S.K."/>
            <person name="Zeng Q."/>
            <person name="Gargeya S."/>
            <person name="Fitzgerald M."/>
            <person name="Haas B."/>
            <person name="Abouelleil A."/>
            <person name="Alvarado L."/>
            <person name="Arachchi H.M."/>
            <person name="Berlin A.M."/>
            <person name="Chapman S.B."/>
            <person name="Goldberg J."/>
            <person name="Griggs A."/>
            <person name="Gujja S."/>
            <person name="Hansen M."/>
            <person name="Howarth C."/>
            <person name="Imamovic A."/>
            <person name="Larimer J."/>
            <person name="McCowan C."/>
            <person name="Montmayeur A."/>
            <person name="Murphy C."/>
            <person name="Neiman D."/>
            <person name="Pearson M."/>
            <person name="Priest M."/>
            <person name="Roberts A."/>
            <person name="Saif S."/>
            <person name="Shea T."/>
            <person name="Sisk P."/>
            <person name="Sykes S."/>
            <person name="Wortman J."/>
            <person name="Nusbaum C."/>
            <person name="Birren B."/>
        </authorList>
    </citation>
    <scope>NUCLEOTIDE SEQUENCE [LARGE SCALE GENOMIC DNA]</scope>
    <source>
        <strain evidence="30">CBS 100218</strain>
    </source>
</reference>
<evidence type="ECO:0000256" key="14">
    <source>
        <dbReference type="ARBA" id="ARBA00022722"/>
    </source>
</evidence>
<dbReference type="InterPro" id="IPR047151">
    <property type="entry name" value="RNZ2-like"/>
</dbReference>
<dbReference type="InterPro" id="IPR001870">
    <property type="entry name" value="B30.2/SPRY"/>
</dbReference>
<dbReference type="GO" id="GO:1990180">
    <property type="term" value="P:mitochondrial tRNA 3'-end processing"/>
    <property type="evidence" value="ECO:0007669"/>
    <property type="project" value="TreeGrafter"/>
</dbReference>
<dbReference type="InterPro" id="IPR036866">
    <property type="entry name" value="RibonucZ/Hydroxyglut_hydro"/>
</dbReference>
<feature type="compositionally biased region" description="Polar residues" evidence="26">
    <location>
        <begin position="11"/>
        <end position="23"/>
    </location>
</feature>
<evidence type="ECO:0000256" key="7">
    <source>
        <dbReference type="ARBA" id="ARBA00012477"/>
    </source>
</evidence>
<evidence type="ECO:0000256" key="10">
    <source>
        <dbReference type="ARBA" id="ARBA00022448"/>
    </source>
</evidence>
<evidence type="ECO:0000313" key="29">
    <source>
        <dbReference type="EMBL" id="EON62185.1"/>
    </source>
</evidence>
<dbReference type="CDD" id="cd12910">
    <property type="entry name" value="SPRY_SSH4_like"/>
    <property type="match status" value="1"/>
</dbReference>
<keyword evidence="17" id="KW-0255">Endonuclease</keyword>
<dbReference type="GO" id="GO:0046872">
    <property type="term" value="F:metal ion binding"/>
    <property type="evidence" value="ECO:0007669"/>
    <property type="project" value="UniProtKB-KW"/>
</dbReference>
<evidence type="ECO:0000313" key="30">
    <source>
        <dbReference type="Proteomes" id="UP000016924"/>
    </source>
</evidence>
<evidence type="ECO:0000256" key="1">
    <source>
        <dbReference type="ARBA" id="ARBA00000402"/>
    </source>
</evidence>
<keyword evidence="30" id="KW-1185">Reference proteome</keyword>
<dbReference type="Gene3D" id="3.60.15.10">
    <property type="entry name" value="Ribonuclease Z/Hydroxyacylglutathione hydrolase-like"/>
    <property type="match status" value="2"/>
</dbReference>
<dbReference type="GeneID" id="19898716"/>
<evidence type="ECO:0000256" key="26">
    <source>
        <dbReference type="SAM" id="MobiDB-lite"/>
    </source>
</evidence>
<evidence type="ECO:0000259" key="28">
    <source>
        <dbReference type="PROSITE" id="PS50188"/>
    </source>
</evidence>
<dbReference type="PANTHER" id="PTHR12553:SF49">
    <property type="entry name" value="ZINC PHOSPHODIESTERASE ELAC PROTEIN 2"/>
    <property type="match status" value="1"/>
</dbReference>
<evidence type="ECO:0000256" key="18">
    <source>
        <dbReference type="ARBA" id="ARBA00022801"/>
    </source>
</evidence>
<feature type="region of interest" description="Disordered" evidence="26">
    <location>
        <begin position="541"/>
        <end position="603"/>
    </location>
</feature>
<keyword evidence="15" id="KW-0479">Metal-binding</keyword>
<evidence type="ECO:0000256" key="22">
    <source>
        <dbReference type="ARBA" id="ARBA00022989"/>
    </source>
</evidence>
<dbReference type="Pfam" id="PF00622">
    <property type="entry name" value="SPRY"/>
    <property type="match status" value="1"/>
</dbReference>
<evidence type="ECO:0000256" key="11">
    <source>
        <dbReference type="ARBA" id="ARBA00022554"/>
    </source>
</evidence>
<feature type="compositionally biased region" description="Acidic residues" evidence="26">
    <location>
        <begin position="1620"/>
        <end position="1629"/>
    </location>
</feature>
<protein>
    <recommendedName>
        <fullName evidence="9">Protein SSH4</fullName>
        <ecNumber evidence="7">3.1.26.11</ecNumber>
    </recommendedName>
    <alternativeName>
        <fullName evidence="8">Protein ssh4</fullName>
    </alternativeName>
</protein>
<dbReference type="SUPFAM" id="SSF56281">
    <property type="entry name" value="Metallo-hydrolase/oxidoreductase"/>
    <property type="match status" value="2"/>
</dbReference>